<keyword evidence="2" id="KW-1133">Transmembrane helix</keyword>
<keyword evidence="2" id="KW-0472">Membrane</keyword>
<sequence>MSYPADDHRPEDFDAFAGDGTSSPSSDWRNDPSPGTGQAGAPYGANPYLADPLGNQQYGAQPFGAQPFGAQQYGAQPYGGQPLAGPGFAAPGYGAPAYGAVQPYGQYPQVARKDPAIMLVASLIIPGLGTLLNGSTGKGIGIFAGYCIGALLSVILIGLPVMFGFWVWGMVDAYNGAKDFNARHGLP</sequence>
<evidence type="ECO:0000256" key="2">
    <source>
        <dbReference type="SAM" id="Phobius"/>
    </source>
</evidence>
<keyword evidence="2" id="KW-0812">Transmembrane</keyword>
<reference evidence="4" key="1">
    <citation type="journal article" date="2019" name="Int. J. Syst. Evol. Microbiol.">
        <title>The Global Catalogue of Microorganisms (GCM) 10K type strain sequencing project: providing services to taxonomists for standard genome sequencing and annotation.</title>
        <authorList>
            <consortium name="The Broad Institute Genomics Platform"/>
            <consortium name="The Broad Institute Genome Sequencing Center for Infectious Disease"/>
            <person name="Wu L."/>
            <person name="Ma J."/>
        </authorList>
    </citation>
    <scope>NUCLEOTIDE SEQUENCE [LARGE SCALE GENOMIC DNA]</scope>
    <source>
        <strain evidence="4">JCM 11882</strain>
    </source>
</reference>
<feature type="compositionally biased region" description="Basic and acidic residues" evidence="1">
    <location>
        <begin position="1"/>
        <end position="12"/>
    </location>
</feature>
<dbReference type="RefSeq" id="WP_344992945.1">
    <property type="nucleotide sequence ID" value="NZ_BAABCD010000020.1"/>
</dbReference>
<comment type="caution">
    <text evidence="3">The sequence shown here is derived from an EMBL/GenBank/DDBJ whole genome shotgun (WGS) entry which is preliminary data.</text>
</comment>
<organism evidence="3 4">
    <name type="scientific">Dietzia aurantiaca</name>
    <dbReference type="NCBI Taxonomy" id="983873"/>
    <lineage>
        <taxon>Bacteria</taxon>
        <taxon>Bacillati</taxon>
        <taxon>Actinomycetota</taxon>
        <taxon>Actinomycetes</taxon>
        <taxon>Mycobacteriales</taxon>
        <taxon>Dietziaceae</taxon>
        <taxon>Dietzia</taxon>
    </lineage>
</organism>
<feature type="transmembrane region" description="Helical" evidence="2">
    <location>
        <begin position="116"/>
        <end position="134"/>
    </location>
</feature>
<feature type="region of interest" description="Disordered" evidence="1">
    <location>
        <begin position="1"/>
        <end position="46"/>
    </location>
</feature>
<evidence type="ECO:0000313" key="4">
    <source>
        <dbReference type="Proteomes" id="UP001595836"/>
    </source>
</evidence>
<proteinExistence type="predicted"/>
<gene>
    <name evidence="3" type="ORF">ACFO7U_16730</name>
</gene>
<dbReference type="EMBL" id="JBHSHP010000060">
    <property type="protein sequence ID" value="MFC4756419.1"/>
    <property type="molecule type" value="Genomic_DNA"/>
</dbReference>
<feature type="transmembrane region" description="Helical" evidence="2">
    <location>
        <begin position="140"/>
        <end position="168"/>
    </location>
</feature>
<protein>
    <recommendedName>
        <fullName evidence="5">TM2 domain-containing protein</fullName>
    </recommendedName>
</protein>
<evidence type="ECO:0000313" key="3">
    <source>
        <dbReference type="EMBL" id="MFC4756419.1"/>
    </source>
</evidence>
<name>A0ABV9PVU2_9ACTN</name>
<evidence type="ECO:0008006" key="5">
    <source>
        <dbReference type="Google" id="ProtNLM"/>
    </source>
</evidence>
<accession>A0ABV9PVU2</accession>
<keyword evidence="4" id="KW-1185">Reference proteome</keyword>
<evidence type="ECO:0000256" key="1">
    <source>
        <dbReference type="SAM" id="MobiDB-lite"/>
    </source>
</evidence>
<dbReference type="Proteomes" id="UP001595836">
    <property type="component" value="Unassembled WGS sequence"/>
</dbReference>